<evidence type="ECO:0000313" key="2">
    <source>
        <dbReference type="Proteomes" id="UP000591844"/>
    </source>
</evidence>
<dbReference type="AlphaFoldDB" id="A0A7X5QHN6"/>
<proteinExistence type="predicted"/>
<name>A0A7X5QHN6_9GAMM</name>
<comment type="caution">
    <text evidence="1">The sequence shown here is derived from an EMBL/GenBank/DDBJ whole genome shotgun (WGS) entry which is preliminary data.</text>
</comment>
<dbReference type="GO" id="GO:0004519">
    <property type="term" value="F:endonuclease activity"/>
    <property type="evidence" value="ECO:0007669"/>
    <property type="project" value="InterPro"/>
</dbReference>
<keyword evidence="2" id="KW-1185">Reference proteome</keyword>
<dbReference type="Proteomes" id="UP000591844">
    <property type="component" value="Unassembled WGS sequence"/>
</dbReference>
<gene>
    <name evidence="1" type="ORF">C5469_21390</name>
</gene>
<protein>
    <recommendedName>
        <fullName evidence="3">Addiction module toxin RelE</fullName>
    </recommendedName>
</protein>
<dbReference type="GO" id="GO:0110001">
    <property type="term" value="C:toxin-antitoxin complex"/>
    <property type="evidence" value="ECO:0007669"/>
    <property type="project" value="InterPro"/>
</dbReference>
<reference evidence="1 2" key="1">
    <citation type="submission" date="2018-02" db="EMBL/GenBank/DDBJ databases">
        <authorList>
            <person name="Machado R.A."/>
        </authorList>
    </citation>
    <scope>NUCLEOTIDE SEQUENCE [LARGE SCALE GENOMIC DNA]</scope>
    <source>
        <strain evidence="1 2">DSM 19724</strain>
    </source>
</reference>
<dbReference type="EMBL" id="PUJW01000044">
    <property type="protein sequence ID" value="NHB94551.1"/>
    <property type="molecule type" value="Genomic_DNA"/>
</dbReference>
<dbReference type="RefSeq" id="WP_166310556.1">
    <property type="nucleotide sequence ID" value="NZ_CAWPIB010000044.1"/>
</dbReference>
<dbReference type="Pfam" id="PF09907">
    <property type="entry name" value="HigB_toxin"/>
    <property type="match status" value="1"/>
</dbReference>
<evidence type="ECO:0008006" key="3">
    <source>
        <dbReference type="Google" id="ProtNLM"/>
    </source>
</evidence>
<organism evidence="1 2">
    <name type="scientific">Photorhabdus cinerea</name>
    <dbReference type="NCBI Taxonomy" id="471575"/>
    <lineage>
        <taxon>Bacteria</taxon>
        <taxon>Pseudomonadati</taxon>
        <taxon>Pseudomonadota</taxon>
        <taxon>Gammaproteobacteria</taxon>
        <taxon>Enterobacterales</taxon>
        <taxon>Morganellaceae</taxon>
        <taxon>Photorhabdus</taxon>
    </lineage>
</organism>
<dbReference type="InterPro" id="IPR018669">
    <property type="entry name" value="Toxin_HigB"/>
</dbReference>
<evidence type="ECO:0000313" key="1">
    <source>
        <dbReference type="EMBL" id="NHB94551.1"/>
    </source>
</evidence>
<dbReference type="GO" id="GO:0003723">
    <property type="term" value="F:RNA binding"/>
    <property type="evidence" value="ECO:0007669"/>
    <property type="project" value="InterPro"/>
</dbReference>
<accession>A0A7X5QHN6</accession>
<sequence length="44" mass="5301">MGIGGNNLRIIAYIKFETQNVFIKHIVTHKKYDRLTDHYRRNPE</sequence>